<dbReference type="AlphaFoldDB" id="A0A4Q2CZ40"/>
<keyword evidence="4" id="KW-1185">Reference proteome</keyword>
<evidence type="ECO:0000313" key="3">
    <source>
        <dbReference type="EMBL" id="RXW12077.1"/>
    </source>
</evidence>
<dbReference type="STRING" id="2316362.A0A4Q2CZ40"/>
<dbReference type="EMBL" id="SDEE01001426">
    <property type="protein sequence ID" value="RXW12077.1"/>
    <property type="molecule type" value="Genomic_DNA"/>
</dbReference>
<gene>
    <name evidence="3" type="ORF">EST38_g13777</name>
</gene>
<feature type="region of interest" description="Disordered" evidence="1">
    <location>
        <begin position="13"/>
        <end position="37"/>
    </location>
</feature>
<comment type="caution">
    <text evidence="3">The sequence shown here is derived from an EMBL/GenBank/DDBJ whole genome shotgun (WGS) entry which is preliminary data.</text>
</comment>
<sequence>SYCQSLLRLVPPPVDNWEPRHPSPAIADSEDSDNNLGGYAEVHAAQVGGDPRTFKQAMASPQAQHWEAAAADEILTLIANGTWELVELPPGIKDMELRSVDISAAFTNGDLEEVIYMRQPEGFHEGGPNMSDRSVYIYAKGEVHIIMPVYIDDITLASKNTPLLDQTVVDLSKHFKLRHLGETKFLLGVEIIRDRANRSISLSQRQYIIDMLERYSMADCNPVGTPLPPGTKLSKIMHPQT</sequence>
<protein>
    <recommendedName>
        <fullName evidence="2">Reverse transcriptase Ty1/copia-type domain-containing protein</fullName>
    </recommendedName>
</protein>
<name>A0A4Q2CZ40_9AGAR</name>
<dbReference type="OrthoDB" id="3066636at2759"/>
<feature type="domain" description="Reverse transcriptase Ty1/copia-type" evidence="2">
    <location>
        <begin position="134"/>
        <end position="227"/>
    </location>
</feature>
<dbReference type="Proteomes" id="UP000290288">
    <property type="component" value="Unassembled WGS sequence"/>
</dbReference>
<reference evidence="3 4" key="1">
    <citation type="submission" date="2019-01" db="EMBL/GenBank/DDBJ databases">
        <title>Draft genome sequence of Psathyrella aberdarensis IHI B618.</title>
        <authorList>
            <person name="Buettner E."/>
            <person name="Kellner H."/>
        </authorList>
    </citation>
    <scope>NUCLEOTIDE SEQUENCE [LARGE SCALE GENOMIC DNA]</scope>
    <source>
        <strain evidence="3 4">IHI B618</strain>
    </source>
</reference>
<proteinExistence type="predicted"/>
<accession>A0A4Q2CZ40</accession>
<evidence type="ECO:0000256" key="1">
    <source>
        <dbReference type="SAM" id="MobiDB-lite"/>
    </source>
</evidence>
<dbReference type="Pfam" id="PF07727">
    <property type="entry name" value="RVT_2"/>
    <property type="match status" value="1"/>
</dbReference>
<feature type="non-terminal residue" evidence="3">
    <location>
        <position position="1"/>
    </location>
</feature>
<dbReference type="InterPro" id="IPR013103">
    <property type="entry name" value="RVT_2"/>
</dbReference>
<evidence type="ECO:0000313" key="4">
    <source>
        <dbReference type="Proteomes" id="UP000290288"/>
    </source>
</evidence>
<evidence type="ECO:0000259" key="2">
    <source>
        <dbReference type="Pfam" id="PF07727"/>
    </source>
</evidence>
<organism evidence="3 4">
    <name type="scientific">Candolleomyces aberdarensis</name>
    <dbReference type="NCBI Taxonomy" id="2316362"/>
    <lineage>
        <taxon>Eukaryota</taxon>
        <taxon>Fungi</taxon>
        <taxon>Dikarya</taxon>
        <taxon>Basidiomycota</taxon>
        <taxon>Agaricomycotina</taxon>
        <taxon>Agaricomycetes</taxon>
        <taxon>Agaricomycetidae</taxon>
        <taxon>Agaricales</taxon>
        <taxon>Agaricineae</taxon>
        <taxon>Psathyrellaceae</taxon>
        <taxon>Candolleomyces</taxon>
    </lineage>
</organism>